<proteinExistence type="predicted"/>
<protein>
    <recommendedName>
        <fullName evidence="2">Ig-like domain-containing protein</fullName>
    </recommendedName>
</protein>
<evidence type="ECO:0000256" key="1">
    <source>
        <dbReference type="SAM" id="SignalP"/>
    </source>
</evidence>
<feature type="signal peptide" evidence="1">
    <location>
        <begin position="1"/>
        <end position="25"/>
    </location>
</feature>
<evidence type="ECO:0000313" key="3">
    <source>
        <dbReference type="EMBL" id="QRQ99543.1"/>
    </source>
</evidence>
<dbReference type="InterPro" id="IPR044023">
    <property type="entry name" value="Ig_7"/>
</dbReference>
<dbReference type="Proteomes" id="UP000612680">
    <property type="component" value="Chromosome"/>
</dbReference>
<feature type="chain" id="PRO_5047152316" description="Ig-like domain-containing protein" evidence="1">
    <location>
        <begin position="26"/>
        <end position="472"/>
    </location>
</feature>
<feature type="domain" description="Ig-like" evidence="2">
    <location>
        <begin position="369"/>
        <end position="459"/>
    </location>
</feature>
<keyword evidence="4" id="KW-1185">Reference proteome</keyword>
<dbReference type="RefSeq" id="WP_204660304.1">
    <property type="nucleotide sequence ID" value="NZ_CP056775.1"/>
</dbReference>
<dbReference type="EMBL" id="CP056775">
    <property type="protein sequence ID" value="QRQ99543.1"/>
    <property type="molecule type" value="Genomic_DNA"/>
</dbReference>
<sequence length="472" mass="48883">MYSRCLARFFAALLVVLVYTGTCLAQPANAVYADKQTNGGQQATVGSYSVTNPDNARNTAGNVKPNDNFALLDAGSTLGISKAWIQLEFPNEITSSAASPATAYVRINNNNNALTTSGAITVTAYDKNGNAVALVSNEYAPYYTPDGSVFVALSPTASYKSVRITVATSVLLGSISLQVYYAFYGPQASNVSNPYPFSVSDCGKPNVSTKGSSGGLNLGTFDVSNAGNAIDESTSTRSSFVATGLSLLSGHIKQTFFFNGPSNAADAVRFILSQSGSFLAVNLGNSLTLQAYNGSTLVGSAQLVASLLDADLLGLLGTNNTQAAFYFSPKDAVGNPVVFDRVELDLNIGTLGLALGSNGVNIHDVRRAPDVPNASNVKACTNIGTAALAALAPQAGIAGIGSFTYRWYDSVRSGTLLTAQANWTATGLNTAGERTYYAEIQKSGSGCIVSPRKKVTVTVVAPPVSPGVALTP</sequence>
<accession>A0ABX7I0L9</accession>
<dbReference type="Pfam" id="PF19081">
    <property type="entry name" value="Ig_7"/>
    <property type="match status" value="1"/>
</dbReference>
<organism evidence="3 4">
    <name type="scientific">Dyadobacter sandarakinus</name>
    <dbReference type="NCBI Taxonomy" id="2747268"/>
    <lineage>
        <taxon>Bacteria</taxon>
        <taxon>Pseudomonadati</taxon>
        <taxon>Bacteroidota</taxon>
        <taxon>Cytophagia</taxon>
        <taxon>Cytophagales</taxon>
        <taxon>Spirosomataceae</taxon>
        <taxon>Dyadobacter</taxon>
    </lineage>
</organism>
<name>A0ABX7I0L9_9BACT</name>
<evidence type="ECO:0000259" key="2">
    <source>
        <dbReference type="Pfam" id="PF19081"/>
    </source>
</evidence>
<gene>
    <name evidence="3" type="ORF">HWI92_00745</name>
</gene>
<keyword evidence="1" id="KW-0732">Signal</keyword>
<reference evidence="3 4" key="1">
    <citation type="submission" date="2020-06" db="EMBL/GenBank/DDBJ databases">
        <title>Dyadobacter sandarakinus sp. nov., isolated from the soil of the Arctic Yellow River Station.</title>
        <authorList>
            <person name="Zhang Y."/>
            <person name="Peng F."/>
        </authorList>
    </citation>
    <scope>NUCLEOTIDE SEQUENCE [LARGE SCALE GENOMIC DNA]</scope>
    <source>
        <strain evidence="3 4">Q3-56</strain>
    </source>
</reference>
<evidence type="ECO:0000313" key="4">
    <source>
        <dbReference type="Proteomes" id="UP000612680"/>
    </source>
</evidence>